<protein>
    <submittedName>
        <fullName evidence="1">Uncharacterized protein</fullName>
    </submittedName>
</protein>
<evidence type="ECO:0000313" key="2">
    <source>
        <dbReference type="Proteomes" id="UP000030645"/>
    </source>
</evidence>
<dbReference type="Proteomes" id="UP000030645">
    <property type="component" value="Unassembled WGS sequence"/>
</dbReference>
<gene>
    <name evidence="1" type="ORF">L484_015542</name>
</gene>
<accession>W9RUM9</accession>
<evidence type="ECO:0000313" key="1">
    <source>
        <dbReference type="EMBL" id="EXB93994.1"/>
    </source>
</evidence>
<proteinExistence type="predicted"/>
<name>W9RUM9_9ROSA</name>
<keyword evidence="2" id="KW-1185">Reference proteome</keyword>
<sequence>MVAGITFSLPTGYEIISRAIALTSTTSAKNTRGNPPLHLHNLHRKLPSAVMRPRGVRQWGVTEDLMTGNGGGPSY</sequence>
<reference evidence="2" key="1">
    <citation type="submission" date="2013-01" db="EMBL/GenBank/DDBJ databases">
        <title>Draft Genome Sequence of a Mulberry Tree, Morus notabilis C.K. Schneid.</title>
        <authorList>
            <person name="He N."/>
            <person name="Zhao S."/>
        </authorList>
    </citation>
    <scope>NUCLEOTIDE SEQUENCE</scope>
</reference>
<dbReference type="EMBL" id="KE345116">
    <property type="protein sequence ID" value="EXB93994.1"/>
    <property type="molecule type" value="Genomic_DNA"/>
</dbReference>
<organism evidence="1 2">
    <name type="scientific">Morus notabilis</name>
    <dbReference type="NCBI Taxonomy" id="981085"/>
    <lineage>
        <taxon>Eukaryota</taxon>
        <taxon>Viridiplantae</taxon>
        <taxon>Streptophyta</taxon>
        <taxon>Embryophyta</taxon>
        <taxon>Tracheophyta</taxon>
        <taxon>Spermatophyta</taxon>
        <taxon>Magnoliopsida</taxon>
        <taxon>eudicotyledons</taxon>
        <taxon>Gunneridae</taxon>
        <taxon>Pentapetalae</taxon>
        <taxon>rosids</taxon>
        <taxon>fabids</taxon>
        <taxon>Rosales</taxon>
        <taxon>Moraceae</taxon>
        <taxon>Moreae</taxon>
        <taxon>Morus</taxon>
    </lineage>
</organism>
<dbReference type="AlphaFoldDB" id="W9RUM9"/>